<evidence type="ECO:0000256" key="1">
    <source>
        <dbReference type="SAM" id="MobiDB-lite"/>
    </source>
</evidence>
<protein>
    <submittedName>
        <fullName evidence="2">Uncharacterized protein</fullName>
    </submittedName>
</protein>
<accession>A0ABN6RD33</accession>
<dbReference type="Proteomes" id="UP001064971">
    <property type="component" value="Chromosome"/>
</dbReference>
<feature type="region of interest" description="Disordered" evidence="1">
    <location>
        <begin position="134"/>
        <end position="173"/>
    </location>
</feature>
<dbReference type="EMBL" id="AP026560">
    <property type="protein sequence ID" value="BDP41206.1"/>
    <property type="molecule type" value="Genomic_DNA"/>
</dbReference>
<evidence type="ECO:0000313" key="2">
    <source>
        <dbReference type="EMBL" id="BDP41206.1"/>
    </source>
</evidence>
<gene>
    <name evidence="2" type="ORF">DAETH_11750</name>
</gene>
<keyword evidence="3" id="KW-1185">Reference proteome</keyword>
<evidence type="ECO:0000313" key="3">
    <source>
        <dbReference type="Proteomes" id="UP001064971"/>
    </source>
</evidence>
<organism evidence="2 3">
    <name type="scientific">Deinococcus aetherius</name>
    <dbReference type="NCBI Taxonomy" id="200252"/>
    <lineage>
        <taxon>Bacteria</taxon>
        <taxon>Thermotogati</taxon>
        <taxon>Deinococcota</taxon>
        <taxon>Deinococci</taxon>
        <taxon>Deinococcales</taxon>
        <taxon>Deinococcaceae</taxon>
        <taxon>Deinococcus</taxon>
    </lineage>
</organism>
<reference evidence="2" key="1">
    <citation type="submission" date="2022-07" db="EMBL/GenBank/DDBJ databases">
        <title>Complete Genome Sequence of the Radioresistant Bacterium Deinococcus aetherius ST0316, Isolated from the Air Dust collected in Lower Stratosphere above Japan.</title>
        <authorList>
            <person name="Satoh K."/>
            <person name="Hagiwara K."/>
            <person name="Katsumata K."/>
            <person name="Kubo A."/>
            <person name="Yokobori S."/>
            <person name="Yamagishi A."/>
            <person name="Oono Y."/>
            <person name="Narumi I."/>
        </authorList>
    </citation>
    <scope>NUCLEOTIDE SEQUENCE</scope>
    <source>
        <strain evidence="2">ST0316</strain>
    </source>
</reference>
<sequence>MFPRALLRQVATPSADLSVNSFGDLHKVATVWAGITQRPPVFWTRRDSPANPVLANVGDSITQEAGGADLDVTHAQEGQWKLGAPPTQISKRIRRGLHANQVPDRHPRGPGQALKFRLREASFPLWKFQGLHQLDDGKGIGPGNASQPGAEPLVRKRSRVDGQPAGGLPLLPY</sequence>
<proteinExistence type="predicted"/>
<name>A0ABN6RD33_9DEIO</name>